<dbReference type="EMBL" id="JAKWBI020000065">
    <property type="protein sequence ID" value="KAJ2903983.1"/>
    <property type="molecule type" value="Genomic_DNA"/>
</dbReference>
<organism evidence="3 4">
    <name type="scientific">Zalerion maritima</name>
    <dbReference type="NCBI Taxonomy" id="339359"/>
    <lineage>
        <taxon>Eukaryota</taxon>
        <taxon>Fungi</taxon>
        <taxon>Dikarya</taxon>
        <taxon>Ascomycota</taxon>
        <taxon>Pezizomycotina</taxon>
        <taxon>Sordariomycetes</taxon>
        <taxon>Lulworthiomycetidae</taxon>
        <taxon>Lulworthiales</taxon>
        <taxon>Lulworthiaceae</taxon>
        <taxon>Zalerion</taxon>
    </lineage>
</organism>
<comment type="caution">
    <text evidence="3">The sequence shown here is derived from an EMBL/GenBank/DDBJ whole genome shotgun (WGS) entry which is preliminary data.</text>
</comment>
<dbReference type="Proteomes" id="UP001201980">
    <property type="component" value="Unassembled WGS sequence"/>
</dbReference>
<feature type="region of interest" description="Disordered" evidence="2">
    <location>
        <begin position="92"/>
        <end position="113"/>
    </location>
</feature>
<dbReference type="InterPro" id="IPR036770">
    <property type="entry name" value="Ankyrin_rpt-contain_sf"/>
</dbReference>
<accession>A0AAD5RVQ4</accession>
<evidence type="ECO:0000256" key="2">
    <source>
        <dbReference type="SAM" id="MobiDB-lite"/>
    </source>
</evidence>
<reference evidence="3" key="1">
    <citation type="submission" date="2022-07" db="EMBL/GenBank/DDBJ databases">
        <title>Draft genome sequence of Zalerion maritima ATCC 34329, a (micro)plastics degrading marine fungus.</title>
        <authorList>
            <person name="Paco A."/>
            <person name="Goncalves M.F.M."/>
            <person name="Rocha-Santos T.A.P."/>
            <person name="Alves A."/>
        </authorList>
    </citation>
    <scope>NUCLEOTIDE SEQUENCE</scope>
    <source>
        <strain evidence="3">ATCC 34329</strain>
    </source>
</reference>
<feature type="repeat" description="ANK" evidence="1">
    <location>
        <begin position="47"/>
        <end position="79"/>
    </location>
</feature>
<evidence type="ECO:0000313" key="3">
    <source>
        <dbReference type="EMBL" id="KAJ2903983.1"/>
    </source>
</evidence>
<dbReference type="Gene3D" id="1.25.40.20">
    <property type="entry name" value="Ankyrin repeat-containing domain"/>
    <property type="match status" value="1"/>
</dbReference>
<evidence type="ECO:0008006" key="5">
    <source>
        <dbReference type="Google" id="ProtNLM"/>
    </source>
</evidence>
<keyword evidence="1" id="KW-0040">ANK repeat</keyword>
<dbReference type="SUPFAM" id="SSF48403">
    <property type="entry name" value="Ankyrin repeat"/>
    <property type="match status" value="1"/>
</dbReference>
<dbReference type="PROSITE" id="PS50088">
    <property type="entry name" value="ANK_REPEAT"/>
    <property type="match status" value="1"/>
</dbReference>
<dbReference type="Pfam" id="PF00023">
    <property type="entry name" value="Ank"/>
    <property type="match status" value="1"/>
</dbReference>
<proteinExistence type="predicted"/>
<dbReference type="InterPro" id="IPR002110">
    <property type="entry name" value="Ankyrin_rpt"/>
</dbReference>
<feature type="compositionally biased region" description="Acidic residues" evidence="2">
    <location>
        <begin position="92"/>
        <end position="104"/>
    </location>
</feature>
<evidence type="ECO:0000313" key="4">
    <source>
        <dbReference type="Proteomes" id="UP001201980"/>
    </source>
</evidence>
<name>A0AAD5RVQ4_9PEZI</name>
<dbReference type="AlphaFoldDB" id="A0AAD5RVQ4"/>
<evidence type="ECO:0000256" key="1">
    <source>
        <dbReference type="PROSITE-ProRule" id="PRU00023"/>
    </source>
</evidence>
<sequence length="113" mass="12115">MLNPELVQIPAENGMAINALLANGADSNVNIKAGVGLVCPRTRGKWPMMVALDIAFLRGNLPMVETLLDSGAKVNAEGRILNGWRVKQEADVTELEDSGEEVVEAESKEQATL</sequence>
<gene>
    <name evidence="3" type="ORF">MKZ38_009038</name>
</gene>
<protein>
    <recommendedName>
        <fullName evidence="5">Ankyrin repeat protein</fullName>
    </recommendedName>
</protein>
<keyword evidence="4" id="KW-1185">Reference proteome</keyword>